<dbReference type="Proteomes" id="UP000613066">
    <property type="component" value="Unassembled WGS sequence"/>
</dbReference>
<dbReference type="PROSITE" id="PS51469">
    <property type="entry name" value="SUN"/>
    <property type="match status" value="1"/>
</dbReference>
<evidence type="ECO:0000256" key="4">
    <source>
        <dbReference type="ARBA" id="ARBA00023136"/>
    </source>
</evidence>
<feature type="domain" description="SUN" evidence="5">
    <location>
        <begin position="1"/>
        <end position="139"/>
    </location>
</feature>
<dbReference type="InterPro" id="IPR045119">
    <property type="entry name" value="SUN1-5"/>
</dbReference>
<protein>
    <submittedName>
        <fullName evidence="6">SUN2 protein</fullName>
    </submittedName>
</protein>
<accession>A0A851P5H4</accession>
<gene>
    <name evidence="6" type="primary">Sun2</name>
    <name evidence="6" type="ORF">PENPIL_R12674</name>
</gene>
<organism evidence="6 7">
    <name type="scientific">Penelope pileata</name>
    <dbReference type="NCBI Taxonomy" id="1118817"/>
    <lineage>
        <taxon>Eukaryota</taxon>
        <taxon>Metazoa</taxon>
        <taxon>Chordata</taxon>
        <taxon>Craniata</taxon>
        <taxon>Vertebrata</taxon>
        <taxon>Euteleostomi</taxon>
        <taxon>Archelosauria</taxon>
        <taxon>Archosauria</taxon>
        <taxon>Dinosauria</taxon>
        <taxon>Saurischia</taxon>
        <taxon>Theropoda</taxon>
        <taxon>Coelurosauria</taxon>
        <taxon>Aves</taxon>
        <taxon>Neognathae</taxon>
        <taxon>Galloanserae</taxon>
        <taxon>Galliformes</taxon>
        <taxon>Cracidae</taxon>
        <taxon>Penelope</taxon>
    </lineage>
</organism>
<dbReference type="PANTHER" id="PTHR12911">
    <property type="entry name" value="SAD1/UNC-84-LIKE PROTEIN-RELATED"/>
    <property type="match status" value="1"/>
</dbReference>
<feature type="non-terminal residue" evidence="6">
    <location>
        <position position="146"/>
    </location>
</feature>
<proteinExistence type="predicted"/>
<dbReference type="GO" id="GO:0034993">
    <property type="term" value="C:meiotic nuclear membrane microtubule tethering complex"/>
    <property type="evidence" value="ECO:0007669"/>
    <property type="project" value="TreeGrafter"/>
</dbReference>
<keyword evidence="2" id="KW-0812">Transmembrane</keyword>
<comment type="caution">
    <text evidence="6">The sequence shown here is derived from an EMBL/GenBank/DDBJ whole genome shotgun (WGS) entry which is preliminary data.</text>
</comment>
<comment type="subcellular location">
    <subcellularLocation>
        <location evidence="1">Nucleus inner membrane</location>
    </subcellularLocation>
</comment>
<dbReference type="GO" id="GO:0005637">
    <property type="term" value="C:nuclear inner membrane"/>
    <property type="evidence" value="ECO:0007669"/>
    <property type="project" value="UniProtKB-SubCell"/>
</dbReference>
<keyword evidence="4" id="KW-0472">Membrane</keyword>
<evidence type="ECO:0000259" key="5">
    <source>
        <dbReference type="PROSITE" id="PS51469"/>
    </source>
</evidence>
<dbReference type="AlphaFoldDB" id="A0A851P5H4"/>
<evidence type="ECO:0000256" key="1">
    <source>
        <dbReference type="ARBA" id="ARBA00004540"/>
    </source>
</evidence>
<dbReference type="GO" id="GO:0043495">
    <property type="term" value="F:protein-membrane adaptor activity"/>
    <property type="evidence" value="ECO:0007669"/>
    <property type="project" value="TreeGrafter"/>
</dbReference>
<evidence type="ECO:0000313" key="7">
    <source>
        <dbReference type="Proteomes" id="UP000613066"/>
    </source>
</evidence>
<reference evidence="6" key="1">
    <citation type="submission" date="2019-09" db="EMBL/GenBank/DDBJ databases">
        <title>Bird 10,000 Genomes (B10K) Project - Family phase.</title>
        <authorList>
            <person name="Zhang G."/>
        </authorList>
    </citation>
    <scope>NUCLEOTIDE SEQUENCE</scope>
    <source>
        <strain evidence="6">B10K-DU-001-08</strain>
        <tissue evidence="6">Muscle</tissue>
    </source>
</reference>
<keyword evidence="7" id="KW-1185">Reference proteome</keyword>
<evidence type="ECO:0000256" key="3">
    <source>
        <dbReference type="ARBA" id="ARBA00022989"/>
    </source>
</evidence>
<feature type="non-terminal residue" evidence="6">
    <location>
        <position position="1"/>
    </location>
</feature>
<dbReference type="Pfam" id="PF07738">
    <property type="entry name" value="Sad1_UNC"/>
    <property type="match status" value="2"/>
</dbReference>
<keyword evidence="3" id="KW-1133">Transmembrane helix</keyword>
<dbReference type="InterPro" id="IPR012919">
    <property type="entry name" value="SUN_dom"/>
</dbReference>
<dbReference type="OrthoDB" id="9119172at2759"/>
<sequence length="146" mass="16257">VSPGYCWPFQESQSQLLIRLPTPIQPIAVTIQHTSKVLSSHRATNSAPRDFTISVSLCWALGAGTWLQEKLYQGVDEKGEKETQLGTFTYAVEKEPSQTFHLQTKTTAAFQNIKLVVQSNWGTSRYTCIHRIQVHGKLLGTNGIGQ</sequence>
<dbReference type="Gene3D" id="2.60.120.260">
    <property type="entry name" value="Galactose-binding domain-like"/>
    <property type="match status" value="1"/>
</dbReference>
<evidence type="ECO:0000256" key="2">
    <source>
        <dbReference type="ARBA" id="ARBA00022692"/>
    </source>
</evidence>
<dbReference type="PANTHER" id="PTHR12911:SF24">
    <property type="entry name" value="SUN DOMAIN-CONTAINING PROTEIN 3"/>
    <property type="match status" value="1"/>
</dbReference>
<name>A0A851P5H4_9GALL</name>
<dbReference type="EMBL" id="WBMW01004929">
    <property type="protein sequence ID" value="NXC48294.1"/>
    <property type="molecule type" value="Genomic_DNA"/>
</dbReference>
<evidence type="ECO:0000313" key="6">
    <source>
        <dbReference type="EMBL" id="NXC48294.1"/>
    </source>
</evidence>